<dbReference type="InterPro" id="IPR053168">
    <property type="entry name" value="Glutamic_endopeptidase"/>
</dbReference>
<keyword evidence="1" id="KW-0732">Signal</keyword>
<protein>
    <recommendedName>
        <fullName evidence="2">Neprosin PEP catalytic domain-containing protein</fullName>
    </recommendedName>
</protein>
<sequence length="262" mass="28550">MSKLTHLRQVIALCFFFNALQTRGVRLHPAVLEFAVHQTPYGGPSDNYYGLHATMDVYGHKLKPGQWSTAAIWIYPERYGDSRPHFYTQWTRDGHEATGCFNMDCPGFVRANGAAISPGDAIQPVSDVPHGYIQSITLRVLKDKKSGDWWVYYGFNSVPTGVGYFPKSLFTYLANKANQLAFGGAVVAHRAASTPPMGSGSFPNGGQGRAASFTNLGIIDEEGNSKPIMADFPTLVTNNKCHFITPINHAACLYGGPGGCVR</sequence>
<dbReference type="Proteomes" id="UP000324705">
    <property type="component" value="Chromosome 4B"/>
</dbReference>
<feature type="signal peptide" evidence="1">
    <location>
        <begin position="1"/>
        <end position="24"/>
    </location>
</feature>
<dbReference type="Gramene" id="TRITD4Bv1G188420.3">
    <property type="protein sequence ID" value="TRITD4Bv1G188420.3"/>
    <property type="gene ID" value="TRITD4Bv1G188420"/>
</dbReference>
<name>A0A9R0TDN6_TRITD</name>
<accession>A0A9R0TDN6</accession>
<dbReference type="PROSITE" id="PS52045">
    <property type="entry name" value="NEPROSIN_PEP_CD"/>
    <property type="match status" value="1"/>
</dbReference>
<dbReference type="InterPro" id="IPR004314">
    <property type="entry name" value="Neprosin"/>
</dbReference>
<feature type="chain" id="PRO_5040315676" description="Neprosin PEP catalytic domain-containing protein" evidence="1">
    <location>
        <begin position="25"/>
        <end position="262"/>
    </location>
</feature>
<evidence type="ECO:0000259" key="2">
    <source>
        <dbReference type="PROSITE" id="PS52045"/>
    </source>
</evidence>
<reference evidence="3 4" key="1">
    <citation type="submission" date="2017-09" db="EMBL/GenBank/DDBJ databases">
        <authorList>
            <consortium name="International Durum Wheat Genome Sequencing Consortium (IDWGSC)"/>
            <person name="Milanesi L."/>
        </authorList>
    </citation>
    <scope>NUCLEOTIDE SEQUENCE [LARGE SCALE GENOMIC DNA]</scope>
    <source>
        <strain evidence="4">cv. Svevo</strain>
    </source>
</reference>
<feature type="domain" description="Neprosin PEP catalytic" evidence="2">
    <location>
        <begin position="22"/>
        <end position="261"/>
    </location>
</feature>
<dbReference type="Pfam" id="PF03080">
    <property type="entry name" value="Neprosin"/>
    <property type="match status" value="1"/>
</dbReference>
<dbReference type="AlphaFoldDB" id="A0A9R0TDN6"/>
<dbReference type="PANTHER" id="PTHR31589">
    <property type="entry name" value="PROTEIN, PUTATIVE (DUF239)-RELATED-RELATED"/>
    <property type="match status" value="1"/>
</dbReference>
<proteinExistence type="predicted"/>
<gene>
    <name evidence="3" type="ORF">TRITD_4Bv1G188420</name>
</gene>
<evidence type="ECO:0000313" key="4">
    <source>
        <dbReference type="Proteomes" id="UP000324705"/>
    </source>
</evidence>
<dbReference type="EMBL" id="LT934118">
    <property type="protein sequence ID" value="VAI10441.1"/>
    <property type="molecule type" value="Genomic_DNA"/>
</dbReference>
<organism evidence="3 4">
    <name type="scientific">Triticum turgidum subsp. durum</name>
    <name type="common">Durum wheat</name>
    <name type="synonym">Triticum durum</name>
    <dbReference type="NCBI Taxonomy" id="4567"/>
    <lineage>
        <taxon>Eukaryota</taxon>
        <taxon>Viridiplantae</taxon>
        <taxon>Streptophyta</taxon>
        <taxon>Embryophyta</taxon>
        <taxon>Tracheophyta</taxon>
        <taxon>Spermatophyta</taxon>
        <taxon>Magnoliopsida</taxon>
        <taxon>Liliopsida</taxon>
        <taxon>Poales</taxon>
        <taxon>Poaceae</taxon>
        <taxon>BOP clade</taxon>
        <taxon>Pooideae</taxon>
        <taxon>Triticodae</taxon>
        <taxon>Triticeae</taxon>
        <taxon>Triticinae</taxon>
        <taxon>Triticum</taxon>
    </lineage>
</organism>
<evidence type="ECO:0000313" key="3">
    <source>
        <dbReference type="EMBL" id="VAI10441.1"/>
    </source>
</evidence>
<dbReference type="PANTHER" id="PTHR31589:SF160">
    <property type="entry name" value="NEPROSIN DOMAIN-CONTAINING PROTEIN"/>
    <property type="match status" value="1"/>
</dbReference>
<keyword evidence="4" id="KW-1185">Reference proteome</keyword>
<evidence type="ECO:0000256" key="1">
    <source>
        <dbReference type="SAM" id="SignalP"/>
    </source>
</evidence>